<dbReference type="InterPro" id="IPR032423">
    <property type="entry name" value="AAA_assoc_2"/>
</dbReference>
<dbReference type="Gene3D" id="1.20.272.10">
    <property type="match status" value="1"/>
</dbReference>
<comment type="similarity">
    <text evidence="1">Belongs to the AAA ATPase family. RarA/MGS1/WRNIP1 subfamily.</text>
</comment>
<sequence>MVSCPVCSKEIPLGKINEHLDSSECSPDETNEAPNNSPAPPETNSRPKFPPLTSTPIRTTKPQSNTSRQNTPLASIFAKRSHHPPTSPPPSSKRKASTTEQDPPDSSPPTQTPPRTNSKSAPVPSGHADDSTTEWEQPPPKKAKTRAENLTSAMPLAEKMRPRTLDDIVGQDAARILKGMLETTGKVPSILLVGPPGCGKTTLAKAVAGQAGVRIAEVVGGEGGVQDVKKVFSQAKSELALTGRKTILFCDEIHRFTKAQQDIFLGPVEKGEVTLIGATTENPGFRIQNALLSRLRTFNLTPLTTTSICQILDRALNHEYSHTPPHDLLTKSELHLQIAHLAAGDARTALNLLELSISVLQQNPTFTLDQLLKSLPKTPPSYDRAGDQHFDQISAFQKSIRGSDPDAALFYLGRMLHAGEDPLYIVRRLIVIASEDVGLADNTMLPLAIATMQAIQAVGMPEGRINLAHCTTALALAKKSNRAYKGLGNVMRTLEEGEGNGALGLEVPPHLRNGARGKGYKYPHDYVDMKVNQTYLPKKLVGKKFLPNEGEGQTKVDGV</sequence>
<evidence type="ECO:0000259" key="11">
    <source>
        <dbReference type="PROSITE" id="PS51908"/>
    </source>
</evidence>
<dbReference type="Pfam" id="PF00004">
    <property type="entry name" value="AAA"/>
    <property type="match status" value="1"/>
</dbReference>
<organism evidence="12 13">
    <name type="scientific">Ascobolus immersus RN42</name>
    <dbReference type="NCBI Taxonomy" id="1160509"/>
    <lineage>
        <taxon>Eukaryota</taxon>
        <taxon>Fungi</taxon>
        <taxon>Dikarya</taxon>
        <taxon>Ascomycota</taxon>
        <taxon>Pezizomycotina</taxon>
        <taxon>Pezizomycetes</taxon>
        <taxon>Pezizales</taxon>
        <taxon>Ascobolaceae</taxon>
        <taxon>Ascobolus</taxon>
    </lineage>
</organism>
<dbReference type="AlphaFoldDB" id="A0A3N4IGC2"/>
<dbReference type="GO" id="GO:0006271">
    <property type="term" value="P:DNA strand elongation involved in DNA replication"/>
    <property type="evidence" value="ECO:0007669"/>
    <property type="project" value="UniProtKB-ARBA"/>
</dbReference>
<dbReference type="PANTHER" id="PTHR13779:SF7">
    <property type="entry name" value="ATPASE WRNIP1"/>
    <property type="match status" value="1"/>
</dbReference>
<dbReference type="GO" id="GO:0017116">
    <property type="term" value="F:single-stranded DNA helicase activity"/>
    <property type="evidence" value="ECO:0007669"/>
    <property type="project" value="TreeGrafter"/>
</dbReference>
<evidence type="ECO:0000313" key="12">
    <source>
        <dbReference type="EMBL" id="RPA80714.1"/>
    </source>
</evidence>
<dbReference type="CDD" id="cd18139">
    <property type="entry name" value="HLD_clamp_RarA"/>
    <property type="match status" value="1"/>
</dbReference>
<evidence type="ECO:0000313" key="13">
    <source>
        <dbReference type="Proteomes" id="UP000275078"/>
    </source>
</evidence>
<dbReference type="GO" id="GO:0008047">
    <property type="term" value="F:enzyme activator activity"/>
    <property type="evidence" value="ECO:0007669"/>
    <property type="project" value="TreeGrafter"/>
</dbReference>
<dbReference type="GO" id="GO:0008270">
    <property type="term" value="F:zinc ion binding"/>
    <property type="evidence" value="ECO:0007669"/>
    <property type="project" value="UniProtKB-KW"/>
</dbReference>
<evidence type="ECO:0000256" key="1">
    <source>
        <dbReference type="ARBA" id="ARBA00008959"/>
    </source>
</evidence>
<dbReference type="Gene3D" id="1.10.8.60">
    <property type="match status" value="1"/>
</dbReference>
<evidence type="ECO:0000256" key="3">
    <source>
        <dbReference type="ARBA" id="ARBA00022741"/>
    </source>
</evidence>
<dbReference type="InterPro" id="IPR051314">
    <property type="entry name" value="AAA_ATPase_RarA/MGS1/WRNIP1"/>
</dbReference>
<name>A0A3N4IGC2_ASCIM</name>
<dbReference type="GO" id="GO:0003677">
    <property type="term" value="F:DNA binding"/>
    <property type="evidence" value="ECO:0007669"/>
    <property type="project" value="InterPro"/>
</dbReference>
<evidence type="ECO:0000256" key="2">
    <source>
        <dbReference type="ARBA" id="ARBA00022723"/>
    </source>
</evidence>
<keyword evidence="12" id="KW-0378">Hydrolase</keyword>
<keyword evidence="13" id="KW-1185">Reference proteome</keyword>
<dbReference type="EMBL" id="ML119685">
    <property type="protein sequence ID" value="RPA80714.1"/>
    <property type="molecule type" value="Genomic_DNA"/>
</dbReference>
<dbReference type="GO" id="GO:0005524">
    <property type="term" value="F:ATP binding"/>
    <property type="evidence" value="ECO:0007669"/>
    <property type="project" value="UniProtKB-KW"/>
</dbReference>
<keyword evidence="7" id="KW-0067">ATP-binding</keyword>
<dbReference type="Gene3D" id="3.30.160.60">
    <property type="entry name" value="Classic Zinc Finger"/>
    <property type="match status" value="1"/>
</dbReference>
<dbReference type="InterPro" id="IPR006642">
    <property type="entry name" value="Rad18_UBZ4"/>
</dbReference>
<dbReference type="InterPro" id="IPR027417">
    <property type="entry name" value="P-loop_NTPase"/>
</dbReference>
<dbReference type="InterPro" id="IPR003593">
    <property type="entry name" value="AAA+_ATPase"/>
</dbReference>
<dbReference type="SMART" id="SM00382">
    <property type="entry name" value="AAA"/>
    <property type="match status" value="1"/>
</dbReference>
<evidence type="ECO:0000256" key="8">
    <source>
        <dbReference type="ARBA" id="ARBA00023204"/>
    </source>
</evidence>
<gene>
    <name evidence="12" type="ORF">BJ508DRAFT_415195</name>
</gene>
<accession>A0A3N4IGC2</accession>
<dbReference type="SUPFAM" id="SSF52540">
    <property type="entry name" value="P-loop containing nucleoside triphosphate hydrolases"/>
    <property type="match status" value="1"/>
</dbReference>
<dbReference type="SUPFAM" id="SSF48019">
    <property type="entry name" value="post-AAA+ oligomerization domain-like"/>
    <property type="match status" value="1"/>
</dbReference>
<dbReference type="GO" id="GO:0016887">
    <property type="term" value="F:ATP hydrolysis activity"/>
    <property type="evidence" value="ECO:0007669"/>
    <property type="project" value="InterPro"/>
</dbReference>
<feature type="domain" description="UBZ4-type" evidence="11">
    <location>
        <begin position="1"/>
        <end position="30"/>
    </location>
</feature>
<keyword evidence="6" id="KW-0862">Zinc</keyword>
<dbReference type="PANTHER" id="PTHR13779">
    <property type="entry name" value="WERNER HELICASE-INTERACTING PROTEIN 1 FAMILY MEMBER"/>
    <property type="match status" value="1"/>
</dbReference>
<keyword evidence="4 9" id="KW-0227">DNA damage</keyword>
<feature type="region of interest" description="Disordered" evidence="10">
    <location>
        <begin position="1"/>
        <end position="156"/>
    </location>
</feature>
<feature type="compositionally biased region" description="Polar residues" evidence="10">
    <location>
        <begin position="52"/>
        <end position="73"/>
    </location>
</feature>
<evidence type="ECO:0000256" key="9">
    <source>
        <dbReference type="PROSITE-ProRule" id="PRU01256"/>
    </source>
</evidence>
<keyword evidence="5 9" id="KW-0863">Zinc-finger</keyword>
<dbReference type="SMART" id="SM00734">
    <property type="entry name" value="ZnF_Rad18"/>
    <property type="match status" value="1"/>
</dbReference>
<dbReference type="Proteomes" id="UP000275078">
    <property type="component" value="Unassembled WGS sequence"/>
</dbReference>
<dbReference type="Gene3D" id="3.40.50.300">
    <property type="entry name" value="P-loop containing nucleotide triphosphate hydrolases"/>
    <property type="match status" value="1"/>
</dbReference>
<evidence type="ECO:0000256" key="4">
    <source>
        <dbReference type="ARBA" id="ARBA00022763"/>
    </source>
</evidence>
<evidence type="ECO:0000256" key="7">
    <source>
        <dbReference type="ARBA" id="ARBA00022840"/>
    </source>
</evidence>
<dbReference type="InterPro" id="IPR021886">
    <property type="entry name" value="MgsA_C"/>
</dbReference>
<dbReference type="GO" id="GO:0005634">
    <property type="term" value="C:nucleus"/>
    <property type="evidence" value="ECO:0007669"/>
    <property type="project" value="TreeGrafter"/>
</dbReference>
<dbReference type="InterPro" id="IPR003959">
    <property type="entry name" value="ATPase_AAA_core"/>
</dbReference>
<proteinExistence type="inferred from homology"/>
<dbReference type="CDD" id="cd00009">
    <property type="entry name" value="AAA"/>
    <property type="match status" value="1"/>
</dbReference>
<keyword evidence="8 9" id="KW-0234">DNA repair</keyword>
<evidence type="ECO:0000256" key="5">
    <source>
        <dbReference type="ARBA" id="ARBA00022771"/>
    </source>
</evidence>
<reference evidence="12 13" key="1">
    <citation type="journal article" date="2018" name="Nat. Ecol. Evol.">
        <title>Pezizomycetes genomes reveal the molecular basis of ectomycorrhizal truffle lifestyle.</title>
        <authorList>
            <person name="Murat C."/>
            <person name="Payen T."/>
            <person name="Noel B."/>
            <person name="Kuo A."/>
            <person name="Morin E."/>
            <person name="Chen J."/>
            <person name="Kohler A."/>
            <person name="Krizsan K."/>
            <person name="Balestrini R."/>
            <person name="Da Silva C."/>
            <person name="Montanini B."/>
            <person name="Hainaut M."/>
            <person name="Levati E."/>
            <person name="Barry K.W."/>
            <person name="Belfiori B."/>
            <person name="Cichocki N."/>
            <person name="Clum A."/>
            <person name="Dockter R.B."/>
            <person name="Fauchery L."/>
            <person name="Guy J."/>
            <person name="Iotti M."/>
            <person name="Le Tacon F."/>
            <person name="Lindquist E.A."/>
            <person name="Lipzen A."/>
            <person name="Malagnac F."/>
            <person name="Mello A."/>
            <person name="Molinier V."/>
            <person name="Miyauchi S."/>
            <person name="Poulain J."/>
            <person name="Riccioni C."/>
            <person name="Rubini A."/>
            <person name="Sitrit Y."/>
            <person name="Splivallo R."/>
            <person name="Traeger S."/>
            <person name="Wang M."/>
            <person name="Zifcakova L."/>
            <person name="Wipf D."/>
            <person name="Zambonelli A."/>
            <person name="Paolocci F."/>
            <person name="Nowrousian M."/>
            <person name="Ottonello S."/>
            <person name="Baldrian P."/>
            <person name="Spatafora J.W."/>
            <person name="Henrissat B."/>
            <person name="Nagy L.G."/>
            <person name="Aury J.M."/>
            <person name="Wincker P."/>
            <person name="Grigoriev I.V."/>
            <person name="Bonfante P."/>
            <person name="Martin F.M."/>
        </authorList>
    </citation>
    <scope>NUCLEOTIDE SEQUENCE [LARGE SCALE GENOMIC DNA]</scope>
    <source>
        <strain evidence="12 13">RN42</strain>
    </source>
</reference>
<keyword evidence="3" id="KW-0547">Nucleotide-binding</keyword>
<dbReference type="OrthoDB" id="10265467at2759"/>
<dbReference type="Gene3D" id="1.10.3710.10">
    <property type="entry name" value="DNA polymerase III clamp loader subunits, C-terminal domain"/>
    <property type="match status" value="1"/>
</dbReference>
<protein>
    <submittedName>
        <fullName evidence="12">P-loop containing nucleoside triphosphate hydrolase protein</fullName>
    </submittedName>
</protein>
<dbReference type="InterPro" id="IPR008921">
    <property type="entry name" value="DNA_pol3_clamp-load_cplx_C"/>
</dbReference>
<dbReference type="GO" id="GO:0000731">
    <property type="term" value="P:DNA synthesis involved in DNA repair"/>
    <property type="evidence" value="ECO:0007669"/>
    <property type="project" value="TreeGrafter"/>
</dbReference>
<dbReference type="FunFam" id="1.20.272.10:FF:000001">
    <property type="entry name" value="Putative AAA family ATPase"/>
    <property type="match status" value="1"/>
</dbReference>
<dbReference type="PROSITE" id="PS51908">
    <property type="entry name" value="ZF_UBZ4"/>
    <property type="match status" value="1"/>
</dbReference>
<dbReference type="STRING" id="1160509.A0A3N4IGC2"/>
<dbReference type="Pfam" id="PF16193">
    <property type="entry name" value="AAA_assoc_2"/>
    <property type="match status" value="1"/>
</dbReference>
<keyword evidence="2" id="KW-0479">Metal-binding</keyword>
<evidence type="ECO:0000256" key="6">
    <source>
        <dbReference type="ARBA" id="ARBA00022833"/>
    </source>
</evidence>
<dbReference type="Pfam" id="PF12002">
    <property type="entry name" value="MgsA_C"/>
    <property type="match status" value="1"/>
</dbReference>
<evidence type="ECO:0000256" key="10">
    <source>
        <dbReference type="SAM" id="MobiDB-lite"/>
    </source>
</evidence>